<dbReference type="PROSITE" id="PS50969">
    <property type="entry name" value="FCP1"/>
    <property type="match status" value="1"/>
</dbReference>
<dbReference type="PROSITE" id="PS01228">
    <property type="entry name" value="COF_1"/>
    <property type="match status" value="1"/>
</dbReference>
<reference evidence="4 5" key="1">
    <citation type="submission" date="2024-01" db="EMBL/GenBank/DDBJ databases">
        <title>A draft genome for a cacao thread blight-causing isolate of Paramarasmius palmivorus.</title>
        <authorList>
            <person name="Baruah I.K."/>
            <person name="Bukari Y."/>
            <person name="Amoako-Attah I."/>
            <person name="Meinhardt L.W."/>
            <person name="Bailey B.A."/>
            <person name="Cohen S.P."/>
        </authorList>
    </citation>
    <scope>NUCLEOTIDE SEQUENCE [LARGE SCALE GENOMIC DNA]</scope>
    <source>
        <strain evidence="4 5">GH-12</strain>
    </source>
</reference>
<dbReference type="InterPro" id="IPR004274">
    <property type="entry name" value="FCP1_dom"/>
</dbReference>
<feature type="region of interest" description="Disordered" evidence="2">
    <location>
        <begin position="23"/>
        <end position="48"/>
    </location>
</feature>
<keyword evidence="1" id="KW-0496">Mitochondrion</keyword>
<dbReference type="InterPro" id="IPR023214">
    <property type="entry name" value="HAD_sf"/>
</dbReference>
<dbReference type="InterPro" id="IPR050365">
    <property type="entry name" value="TIM50"/>
</dbReference>
<sequence length="356" mass="39524">MSRLPLFKHSPIVVPLKSRMPKLSLDTSQQEETPSLPSEYLSQTAGPSQYIQDPSSSRKLLVLDLNGTLLLRPKHRPKAKDSSVRSARPTHPRPYIPSFREYISHPKTTSWLDTMVWSSAQPHSVKEMVEKCFGHKTCLKALLARDMFGLDPELYAKKTPTTKDLSIIWNASTFTSSPSLASLISDNITEDPPKISHSAATTVLLDDSPRKARLQPWNHICIQEYDKGLRKADLDVWESLKVPSNKPKKTKRTKPSTDAAVAEVESVATELVPTTPKGKYEETLLAVIGVLEALKHQSNVAAWIRDGGLLKTGTDEPLPDSGTMWFNNAEVANRWTEKGRSALNELGIDIESGVRG</sequence>
<dbReference type="SMART" id="SM00577">
    <property type="entry name" value="CPDc"/>
    <property type="match status" value="1"/>
</dbReference>
<dbReference type="GO" id="GO:0005744">
    <property type="term" value="C:TIM23 mitochondrial import inner membrane translocase complex"/>
    <property type="evidence" value="ECO:0007669"/>
    <property type="project" value="UniProtKB-UniRule"/>
</dbReference>
<evidence type="ECO:0000259" key="3">
    <source>
        <dbReference type="PROSITE" id="PS50969"/>
    </source>
</evidence>
<proteinExistence type="inferred from homology"/>
<dbReference type="SUPFAM" id="SSF56784">
    <property type="entry name" value="HAD-like"/>
    <property type="match status" value="1"/>
</dbReference>
<dbReference type="Proteomes" id="UP001383192">
    <property type="component" value="Unassembled WGS sequence"/>
</dbReference>
<evidence type="ECO:0000313" key="4">
    <source>
        <dbReference type="EMBL" id="KAK7033645.1"/>
    </source>
</evidence>
<dbReference type="EMBL" id="JAYKXP010000060">
    <property type="protein sequence ID" value="KAK7033645.1"/>
    <property type="molecule type" value="Genomic_DNA"/>
</dbReference>
<feature type="compositionally biased region" description="Polar residues" evidence="2">
    <location>
        <begin position="25"/>
        <end position="48"/>
    </location>
</feature>
<name>A0AAW0C2F0_9AGAR</name>
<dbReference type="AlphaFoldDB" id="A0AAW0C2F0"/>
<feature type="domain" description="FCP1 homology" evidence="3">
    <location>
        <begin position="54"/>
        <end position="243"/>
    </location>
</feature>
<organism evidence="4 5">
    <name type="scientific">Paramarasmius palmivorus</name>
    <dbReference type="NCBI Taxonomy" id="297713"/>
    <lineage>
        <taxon>Eukaryota</taxon>
        <taxon>Fungi</taxon>
        <taxon>Dikarya</taxon>
        <taxon>Basidiomycota</taxon>
        <taxon>Agaricomycotina</taxon>
        <taxon>Agaricomycetes</taxon>
        <taxon>Agaricomycetidae</taxon>
        <taxon>Agaricales</taxon>
        <taxon>Marasmiineae</taxon>
        <taxon>Marasmiaceae</taxon>
        <taxon>Paramarasmius</taxon>
    </lineage>
</organism>
<protein>
    <recommendedName>
        <fullName evidence="1">Mitochondrial import inner membrane translocase subunit TIM50</fullName>
    </recommendedName>
</protein>
<comment type="function">
    <text evidence="1">Essential component of the TIM23 complex, a complex that mediates the translocation of transit peptide-containing proteins across the mitochondrial inner membrane.</text>
</comment>
<keyword evidence="5" id="KW-1185">Reference proteome</keyword>
<dbReference type="Gene3D" id="3.40.50.1000">
    <property type="entry name" value="HAD superfamily/HAD-like"/>
    <property type="match status" value="1"/>
</dbReference>
<dbReference type="InterPro" id="IPR036412">
    <property type="entry name" value="HAD-like_sf"/>
</dbReference>
<feature type="region of interest" description="Disordered" evidence="2">
    <location>
        <begin position="74"/>
        <end position="98"/>
    </location>
</feature>
<comment type="similarity">
    <text evidence="1">Belongs to the TIM50 family.</text>
</comment>
<keyword evidence="1" id="KW-0813">Transport</keyword>
<dbReference type="Pfam" id="PF03031">
    <property type="entry name" value="NIF"/>
    <property type="match status" value="1"/>
</dbReference>
<evidence type="ECO:0000256" key="1">
    <source>
        <dbReference type="RuleBase" id="RU365079"/>
    </source>
</evidence>
<gene>
    <name evidence="4" type="ORF">VNI00_012645</name>
</gene>
<keyword evidence="1" id="KW-0811">Translocation</keyword>
<evidence type="ECO:0000313" key="5">
    <source>
        <dbReference type="Proteomes" id="UP001383192"/>
    </source>
</evidence>
<dbReference type="GO" id="GO:0015031">
    <property type="term" value="P:protein transport"/>
    <property type="evidence" value="ECO:0007669"/>
    <property type="project" value="UniProtKB-KW"/>
</dbReference>
<accession>A0AAW0C2F0</accession>
<comment type="subunit">
    <text evidence="1">Component of the TIM23 complex.</text>
</comment>
<comment type="subcellular location">
    <subcellularLocation>
        <location evidence="1">Mitochondrion inner membrane</location>
        <topology evidence="1">Single-pass membrane protein</topology>
    </subcellularLocation>
</comment>
<comment type="caution">
    <text evidence="4">The sequence shown here is derived from an EMBL/GenBank/DDBJ whole genome shotgun (WGS) entry which is preliminary data.</text>
</comment>
<evidence type="ECO:0000256" key="2">
    <source>
        <dbReference type="SAM" id="MobiDB-lite"/>
    </source>
</evidence>
<keyword evidence="1" id="KW-0653">Protein transport</keyword>
<dbReference type="PANTHER" id="PTHR12210">
    <property type="entry name" value="DULLARD PROTEIN PHOSPHATASE"/>
    <property type="match status" value="1"/>
</dbReference>
<keyword evidence="1" id="KW-0809">Transit peptide</keyword>